<name>A0A0X8HSS2_9SACH</name>
<keyword evidence="3 4" id="KW-0067">ATP-binding</keyword>
<evidence type="ECO:0000256" key="4">
    <source>
        <dbReference type="RuleBase" id="RU003651"/>
    </source>
</evidence>
<dbReference type="InterPro" id="IPR003960">
    <property type="entry name" value="ATPase_AAA_CS"/>
</dbReference>
<feature type="compositionally biased region" description="Polar residues" evidence="5">
    <location>
        <begin position="300"/>
        <end position="325"/>
    </location>
</feature>
<dbReference type="PROSITE" id="PS00674">
    <property type="entry name" value="AAA"/>
    <property type="match status" value="1"/>
</dbReference>
<keyword evidence="8" id="KW-1185">Reference proteome</keyword>
<dbReference type="InterPro" id="IPR041569">
    <property type="entry name" value="AAA_lid_3"/>
</dbReference>
<dbReference type="InterPro" id="IPR003593">
    <property type="entry name" value="AAA+_ATPase"/>
</dbReference>
<dbReference type="InterPro" id="IPR050304">
    <property type="entry name" value="MT-severing_AAA_ATPase"/>
</dbReference>
<evidence type="ECO:0000259" key="6">
    <source>
        <dbReference type="SMART" id="SM00382"/>
    </source>
</evidence>
<dbReference type="Pfam" id="PF00004">
    <property type="entry name" value="AAA"/>
    <property type="match status" value="1"/>
</dbReference>
<evidence type="ECO:0000256" key="1">
    <source>
        <dbReference type="ARBA" id="ARBA00006914"/>
    </source>
</evidence>
<evidence type="ECO:0000256" key="2">
    <source>
        <dbReference type="ARBA" id="ARBA00022741"/>
    </source>
</evidence>
<evidence type="ECO:0000313" key="7">
    <source>
        <dbReference type="EMBL" id="AMD20804.1"/>
    </source>
</evidence>
<proteinExistence type="inferred from homology"/>
<feature type="domain" description="AAA+ ATPase" evidence="6">
    <location>
        <begin position="430"/>
        <end position="575"/>
    </location>
</feature>
<dbReference type="Proteomes" id="UP000243052">
    <property type="component" value="Chromosome iv"/>
</dbReference>
<feature type="compositionally biased region" description="Polar residues" evidence="5">
    <location>
        <begin position="333"/>
        <end position="352"/>
    </location>
</feature>
<dbReference type="FunFam" id="3.40.50.300:FF:000093">
    <property type="entry name" value="Fidgetin-like 1"/>
    <property type="match status" value="1"/>
</dbReference>
<reference evidence="7 8" key="1">
    <citation type="submission" date="2016-01" db="EMBL/GenBank/DDBJ databases">
        <title>Genome sequence of the yeast Holleya sinecauda.</title>
        <authorList>
            <person name="Dietrich F.S."/>
        </authorList>
    </citation>
    <scope>NUCLEOTIDE SEQUENCE [LARGE SCALE GENOMIC DNA]</scope>
    <source>
        <strain evidence="7 8">ATCC 58844</strain>
    </source>
</reference>
<dbReference type="CDD" id="cd19509">
    <property type="entry name" value="RecA-like_VPS4-like"/>
    <property type="match status" value="1"/>
</dbReference>
<feature type="region of interest" description="Disordered" evidence="5">
    <location>
        <begin position="194"/>
        <end position="240"/>
    </location>
</feature>
<feature type="compositionally biased region" description="Basic and acidic residues" evidence="5">
    <location>
        <begin position="285"/>
        <end position="296"/>
    </location>
</feature>
<feature type="compositionally biased region" description="Basic and acidic residues" evidence="5">
    <location>
        <begin position="217"/>
        <end position="240"/>
    </location>
</feature>
<dbReference type="InterPro" id="IPR003959">
    <property type="entry name" value="ATPase_AAA_core"/>
</dbReference>
<evidence type="ECO:0000256" key="5">
    <source>
        <dbReference type="SAM" id="MobiDB-lite"/>
    </source>
</evidence>
<feature type="region of interest" description="Disordered" evidence="5">
    <location>
        <begin position="263"/>
        <end position="352"/>
    </location>
</feature>
<sequence>MPHERFIIPTNFSLPQSLSLLYSTADAQFNNVFKNAAEQISASTTEDYYLGTIISTLDNILHYLADGVETLSSYYAIAPIYENPPLGNVLLVRRLIRLKADIAKAKDEAINALQISRSGLPDNGDNIFLNAFNTYKAELIENAGEPQGQQNYQTSLGEKHLESGAKNPFKFNTYNNNVTENMRKAEVIESQRNEVQNVAPDGSNARKDQEQSYNGRTNKDIHRRTESITKNSHDYDSSRDSNMEQIGLEVNKAALLAWFKDKNHDNQPESSKVERKPTQVRPPRAKHEYVKPEIRRITPRLSSYKQMKRSTSQNSKGTNSTSQAGPSEERNEASNSKSNKGPVSETKNVPQIETSAIESSVIDERIDSVLKSLKGVDVNACEQIIQDILVVNDEVLWNDIAGLNNAKNCLKETVVYPLLRPDLFRGLREPTNGILLFGPPGTGKTMIAKAVATESKATFFSISASSLLSKYLGESEKLVKALFYLAKRLAPSIIFVDEIDSLLSSRYDNEHESSRRIKTEFLVQWSSLTSATAKESAWGEESRTVLVLAATNLPWTIDEAAIRRFSRRLYIPLPEFETRLQHLKSLMELQANDLTDEDFEMIANLTEGYSGSDITSLAKEAAMEPIRDVGDSLINVHFSTIRGVTVNDFKTAMITIKKSVSPSSLQRFDEWAVNFGSVGS</sequence>
<accession>A0A0X8HSS2</accession>
<dbReference type="FunFam" id="1.10.8.60:FF:000022">
    <property type="entry name" value="Fidgetin like 1"/>
    <property type="match status" value="1"/>
</dbReference>
<dbReference type="PANTHER" id="PTHR23074:SF81">
    <property type="entry name" value="26S PROTEASOME SUBUNIT YTA6-RELATED"/>
    <property type="match status" value="1"/>
</dbReference>
<feature type="compositionally biased region" description="Basic and acidic residues" evidence="5">
    <location>
        <begin position="263"/>
        <end position="277"/>
    </location>
</feature>
<dbReference type="SMART" id="SM00382">
    <property type="entry name" value="AAA"/>
    <property type="match status" value="1"/>
</dbReference>
<keyword evidence="2 4" id="KW-0547">Nucleotide-binding</keyword>
<dbReference type="RefSeq" id="XP_017987800.1">
    <property type="nucleotide sequence ID" value="XM_018132311.1"/>
</dbReference>
<dbReference type="Gene3D" id="3.40.50.300">
    <property type="entry name" value="P-loop containing nucleotide triphosphate hydrolases"/>
    <property type="match status" value="1"/>
</dbReference>
<dbReference type="GeneID" id="28724068"/>
<protein>
    <submittedName>
        <fullName evidence="7">HDR062Cp</fullName>
    </submittedName>
</protein>
<dbReference type="SUPFAM" id="SSF52540">
    <property type="entry name" value="P-loop containing nucleoside triphosphate hydrolases"/>
    <property type="match status" value="1"/>
</dbReference>
<organism evidence="7 8">
    <name type="scientific">Eremothecium sinecaudum</name>
    <dbReference type="NCBI Taxonomy" id="45286"/>
    <lineage>
        <taxon>Eukaryota</taxon>
        <taxon>Fungi</taxon>
        <taxon>Dikarya</taxon>
        <taxon>Ascomycota</taxon>
        <taxon>Saccharomycotina</taxon>
        <taxon>Saccharomycetes</taxon>
        <taxon>Saccharomycetales</taxon>
        <taxon>Saccharomycetaceae</taxon>
        <taxon>Eremothecium</taxon>
    </lineage>
</organism>
<evidence type="ECO:0000256" key="3">
    <source>
        <dbReference type="ARBA" id="ARBA00022840"/>
    </source>
</evidence>
<dbReference type="AlphaFoldDB" id="A0A0X8HSS2"/>
<dbReference type="EMBL" id="CP014244">
    <property type="protein sequence ID" value="AMD20804.1"/>
    <property type="molecule type" value="Genomic_DNA"/>
</dbReference>
<comment type="similarity">
    <text evidence="1 4">Belongs to the AAA ATPase family.</text>
</comment>
<dbReference type="GO" id="GO:0005524">
    <property type="term" value="F:ATP binding"/>
    <property type="evidence" value="ECO:0007669"/>
    <property type="project" value="UniProtKB-KW"/>
</dbReference>
<dbReference type="GO" id="GO:0016887">
    <property type="term" value="F:ATP hydrolysis activity"/>
    <property type="evidence" value="ECO:0007669"/>
    <property type="project" value="InterPro"/>
</dbReference>
<dbReference type="InterPro" id="IPR027417">
    <property type="entry name" value="P-loop_NTPase"/>
</dbReference>
<dbReference type="STRING" id="45286.A0A0X8HSS2"/>
<dbReference type="OrthoDB" id="10251136at2759"/>
<gene>
    <name evidence="7" type="ORF">AW171_hschr42721</name>
</gene>
<dbReference type="Gene3D" id="1.10.8.60">
    <property type="match status" value="1"/>
</dbReference>
<dbReference type="PANTHER" id="PTHR23074">
    <property type="entry name" value="AAA DOMAIN-CONTAINING"/>
    <property type="match status" value="1"/>
</dbReference>
<evidence type="ECO:0000313" key="8">
    <source>
        <dbReference type="Proteomes" id="UP000243052"/>
    </source>
</evidence>
<dbReference type="Pfam" id="PF17862">
    <property type="entry name" value="AAA_lid_3"/>
    <property type="match status" value="1"/>
</dbReference>